<name>A0ABU7MR10_9ACTN</name>
<protein>
    <submittedName>
        <fullName evidence="1">Uncharacterized protein</fullName>
    </submittedName>
</protein>
<evidence type="ECO:0000313" key="1">
    <source>
        <dbReference type="EMBL" id="MEE4022752.1"/>
    </source>
</evidence>
<organism evidence="1 2">
    <name type="scientific">Gordonia prachuapensis</name>
    <dbReference type="NCBI Taxonomy" id="3115651"/>
    <lineage>
        <taxon>Bacteria</taxon>
        <taxon>Bacillati</taxon>
        <taxon>Actinomycetota</taxon>
        <taxon>Actinomycetes</taxon>
        <taxon>Mycobacteriales</taxon>
        <taxon>Gordoniaceae</taxon>
        <taxon>Gordonia</taxon>
    </lineage>
</organism>
<sequence>MPSAAPVQRFPLPVQIPSPVRDALGSSSVPDLLGTQAGHLRDRVADALPREAVDKVAAVADSVPGLRDSVTGAASQAIDSGREHLAAVVDGVNPTRDPAAPNQGPMDAGDLEDLARRLYEPLSARLRTELWLDRERSGMLTDR</sequence>
<evidence type="ECO:0000313" key="2">
    <source>
        <dbReference type="Proteomes" id="UP001335729"/>
    </source>
</evidence>
<keyword evidence="2" id="KW-1185">Reference proteome</keyword>
<accession>A0ABU7MR10</accession>
<dbReference type="EMBL" id="JAZDUE010000004">
    <property type="protein sequence ID" value="MEE4022752.1"/>
    <property type="molecule type" value="Genomic_DNA"/>
</dbReference>
<reference evidence="1 2" key="1">
    <citation type="submission" date="2024-01" db="EMBL/GenBank/DDBJ databases">
        <title>Draft genome sequence of Gordonia sp. PKS22-38.</title>
        <authorList>
            <person name="Suphannarot A."/>
            <person name="Mingma R."/>
        </authorList>
    </citation>
    <scope>NUCLEOTIDE SEQUENCE [LARGE SCALE GENOMIC DNA]</scope>
    <source>
        <strain evidence="1 2">PKS22-38</strain>
    </source>
</reference>
<dbReference type="RefSeq" id="WP_330504034.1">
    <property type="nucleotide sequence ID" value="NZ_JAZDUE010000004.1"/>
</dbReference>
<dbReference type="Proteomes" id="UP001335729">
    <property type="component" value="Unassembled WGS sequence"/>
</dbReference>
<proteinExistence type="predicted"/>
<gene>
    <name evidence="1" type="ORF">V1Y59_06665</name>
</gene>
<comment type="caution">
    <text evidence="1">The sequence shown here is derived from an EMBL/GenBank/DDBJ whole genome shotgun (WGS) entry which is preliminary data.</text>
</comment>